<dbReference type="Proteomes" id="UP000823405">
    <property type="component" value="Unassembled WGS sequence"/>
</dbReference>
<dbReference type="GO" id="GO:0006508">
    <property type="term" value="P:proteolysis"/>
    <property type="evidence" value="ECO:0007669"/>
    <property type="project" value="InterPro"/>
</dbReference>
<dbReference type="PANTHER" id="PTHR47966">
    <property type="entry name" value="BETA-SITE APP-CLEAVING ENZYME, ISOFORM A-RELATED"/>
    <property type="match status" value="1"/>
</dbReference>
<sequence length="373" mass="40747">MKILLSISLTLAALALSTAWPLTRKICFPGGGVVSVKLKHIHVHAETLCNQTGTSLVRKTAHAGPLMEVHHLFAVAVTIGTPPKEYELVVDTSSAETWVTSVARHNHTSYVPSESTSSENQYQHFRFHNGEGATGKGNLFMDNLMIAEVMVESQIFGVLKSLSDPFKSLYGDGILALPPFDVKSPSFVDNAFDEEKLSEIIFALYLPRTGEGELTMGGVNTTRYTGNLTYIPVSCPLVWQVTIEDITSRGRSLGITLEASIDTTASSIILDKRSAYNLFRTVRGAKRYTARHWTFPCHSSPDFSIMMNGVRFKIPKASINLGPVVAGGRDCVSAIMSGAEEGHAVLGLAFVQNYYTVFDKTTYPHRVGFAPII</sequence>
<evidence type="ECO:0000256" key="2">
    <source>
        <dbReference type="PIRSR" id="PIRSR601461-1"/>
    </source>
</evidence>
<dbReference type="OrthoDB" id="15189at2759"/>
<dbReference type="Gene3D" id="2.40.70.10">
    <property type="entry name" value="Acid Proteases"/>
    <property type="match status" value="2"/>
</dbReference>
<feature type="active site" evidence="2">
    <location>
        <position position="91"/>
    </location>
</feature>
<dbReference type="PANTHER" id="PTHR47966:SF51">
    <property type="entry name" value="BETA-SITE APP-CLEAVING ENZYME, ISOFORM A-RELATED"/>
    <property type="match status" value="1"/>
</dbReference>
<dbReference type="InterPro" id="IPR021109">
    <property type="entry name" value="Peptidase_aspartic_dom_sf"/>
</dbReference>
<proteinExistence type="inferred from homology"/>
<evidence type="ECO:0000313" key="6">
    <source>
        <dbReference type="Proteomes" id="UP000823405"/>
    </source>
</evidence>
<feature type="active site" evidence="2">
    <location>
        <position position="262"/>
    </location>
</feature>
<protein>
    <recommendedName>
        <fullName evidence="4">Peptidase A1 domain-containing protein</fullName>
    </recommendedName>
</protein>
<organism evidence="5 6">
    <name type="scientific">Linnemannia gamsii</name>
    <dbReference type="NCBI Taxonomy" id="64522"/>
    <lineage>
        <taxon>Eukaryota</taxon>
        <taxon>Fungi</taxon>
        <taxon>Fungi incertae sedis</taxon>
        <taxon>Mucoromycota</taxon>
        <taxon>Mortierellomycotina</taxon>
        <taxon>Mortierellomycetes</taxon>
        <taxon>Mortierellales</taxon>
        <taxon>Mortierellaceae</taxon>
        <taxon>Linnemannia</taxon>
    </lineage>
</organism>
<feature type="signal peptide" evidence="3">
    <location>
        <begin position="1"/>
        <end position="19"/>
    </location>
</feature>
<feature type="chain" id="PRO_5040301452" description="Peptidase A1 domain-containing protein" evidence="3">
    <location>
        <begin position="20"/>
        <end position="373"/>
    </location>
</feature>
<evidence type="ECO:0000313" key="5">
    <source>
        <dbReference type="EMBL" id="KAG0285942.1"/>
    </source>
</evidence>
<keyword evidence="3" id="KW-0732">Signal</keyword>
<evidence type="ECO:0000256" key="1">
    <source>
        <dbReference type="ARBA" id="ARBA00007447"/>
    </source>
</evidence>
<reference evidence="5" key="1">
    <citation type="journal article" date="2020" name="Fungal Divers.">
        <title>Resolving the Mortierellaceae phylogeny through synthesis of multi-gene phylogenetics and phylogenomics.</title>
        <authorList>
            <person name="Vandepol N."/>
            <person name="Liber J."/>
            <person name="Desiro A."/>
            <person name="Na H."/>
            <person name="Kennedy M."/>
            <person name="Barry K."/>
            <person name="Grigoriev I.V."/>
            <person name="Miller A.N."/>
            <person name="O'Donnell K."/>
            <person name="Stajich J.E."/>
            <person name="Bonito G."/>
        </authorList>
    </citation>
    <scope>NUCLEOTIDE SEQUENCE</scope>
    <source>
        <strain evidence="5">NVP60</strain>
    </source>
</reference>
<evidence type="ECO:0000256" key="3">
    <source>
        <dbReference type="SAM" id="SignalP"/>
    </source>
</evidence>
<keyword evidence="6" id="KW-1185">Reference proteome</keyword>
<dbReference type="EMBL" id="JAAAIN010003399">
    <property type="protein sequence ID" value="KAG0285942.1"/>
    <property type="molecule type" value="Genomic_DNA"/>
</dbReference>
<dbReference type="PROSITE" id="PS51767">
    <property type="entry name" value="PEPTIDASE_A1"/>
    <property type="match status" value="1"/>
</dbReference>
<evidence type="ECO:0000259" key="4">
    <source>
        <dbReference type="PROSITE" id="PS51767"/>
    </source>
</evidence>
<dbReference type="PRINTS" id="PR00792">
    <property type="entry name" value="PEPSIN"/>
</dbReference>
<dbReference type="InterPro" id="IPR033121">
    <property type="entry name" value="PEPTIDASE_A1"/>
</dbReference>
<dbReference type="Pfam" id="PF00026">
    <property type="entry name" value="Asp"/>
    <property type="match status" value="1"/>
</dbReference>
<dbReference type="InterPro" id="IPR034164">
    <property type="entry name" value="Pepsin-like_dom"/>
</dbReference>
<dbReference type="SUPFAM" id="SSF50630">
    <property type="entry name" value="Acid proteases"/>
    <property type="match status" value="1"/>
</dbReference>
<feature type="domain" description="Peptidase A1" evidence="4">
    <location>
        <begin position="73"/>
        <end position="370"/>
    </location>
</feature>
<gene>
    <name evidence="5" type="ORF">BGZ97_007610</name>
</gene>
<name>A0A9P6QQG8_9FUNG</name>
<comment type="caution">
    <text evidence="5">The sequence shown here is derived from an EMBL/GenBank/DDBJ whole genome shotgun (WGS) entry which is preliminary data.</text>
</comment>
<dbReference type="GO" id="GO:0004190">
    <property type="term" value="F:aspartic-type endopeptidase activity"/>
    <property type="evidence" value="ECO:0007669"/>
    <property type="project" value="InterPro"/>
</dbReference>
<accession>A0A9P6QQG8</accession>
<dbReference type="CDD" id="cd05471">
    <property type="entry name" value="pepsin_like"/>
    <property type="match status" value="1"/>
</dbReference>
<comment type="similarity">
    <text evidence="1">Belongs to the peptidase A1 family.</text>
</comment>
<dbReference type="AlphaFoldDB" id="A0A9P6QQG8"/>
<dbReference type="InterPro" id="IPR001461">
    <property type="entry name" value="Aspartic_peptidase_A1"/>
</dbReference>